<comment type="caution">
    <text evidence="1">The sequence shown here is derived from an EMBL/GenBank/DDBJ whole genome shotgun (WGS) entry which is preliminary data.</text>
</comment>
<proteinExistence type="predicted"/>
<dbReference type="AlphaFoldDB" id="A0A445ECS7"/>
<evidence type="ECO:0000313" key="2">
    <source>
        <dbReference type="Proteomes" id="UP000289738"/>
    </source>
</evidence>
<protein>
    <submittedName>
        <fullName evidence="1">Uncharacterized protein</fullName>
    </submittedName>
</protein>
<name>A0A445ECS7_ARAHY</name>
<reference evidence="1 2" key="1">
    <citation type="submission" date="2019-01" db="EMBL/GenBank/DDBJ databases">
        <title>Sequencing of cultivated peanut Arachis hypogaea provides insights into genome evolution and oil improvement.</title>
        <authorList>
            <person name="Chen X."/>
        </authorList>
    </citation>
    <scope>NUCLEOTIDE SEQUENCE [LARGE SCALE GENOMIC DNA]</scope>
    <source>
        <strain evidence="2">cv. Fuhuasheng</strain>
        <tissue evidence="1">Leaves</tissue>
    </source>
</reference>
<dbReference type="EMBL" id="SDMP01000002">
    <property type="protein sequence ID" value="RYR73133.1"/>
    <property type="molecule type" value="Genomic_DNA"/>
</dbReference>
<keyword evidence="2" id="KW-1185">Reference proteome</keyword>
<dbReference type="Proteomes" id="UP000289738">
    <property type="component" value="Chromosome A02"/>
</dbReference>
<accession>A0A445ECS7</accession>
<gene>
    <name evidence="1" type="ORF">Ahy_A02g007462</name>
</gene>
<evidence type="ECO:0000313" key="1">
    <source>
        <dbReference type="EMBL" id="RYR73133.1"/>
    </source>
</evidence>
<organism evidence="1 2">
    <name type="scientific">Arachis hypogaea</name>
    <name type="common">Peanut</name>
    <dbReference type="NCBI Taxonomy" id="3818"/>
    <lineage>
        <taxon>Eukaryota</taxon>
        <taxon>Viridiplantae</taxon>
        <taxon>Streptophyta</taxon>
        <taxon>Embryophyta</taxon>
        <taxon>Tracheophyta</taxon>
        <taxon>Spermatophyta</taxon>
        <taxon>Magnoliopsida</taxon>
        <taxon>eudicotyledons</taxon>
        <taxon>Gunneridae</taxon>
        <taxon>Pentapetalae</taxon>
        <taxon>rosids</taxon>
        <taxon>fabids</taxon>
        <taxon>Fabales</taxon>
        <taxon>Fabaceae</taxon>
        <taxon>Papilionoideae</taxon>
        <taxon>50 kb inversion clade</taxon>
        <taxon>dalbergioids sensu lato</taxon>
        <taxon>Dalbergieae</taxon>
        <taxon>Pterocarpus clade</taxon>
        <taxon>Arachis</taxon>
    </lineage>
</organism>
<sequence length="81" mass="9232">MEGVVNIIPNTHEGVTFVCECPLSLAIPCTMGFVDLQNGLCDNIQSHILKRVSNILYRSLYKNAIQTQFHMPMIELYVEFE</sequence>